<evidence type="ECO:0000256" key="5">
    <source>
        <dbReference type="ARBA" id="ARBA00022723"/>
    </source>
</evidence>
<keyword evidence="7" id="KW-0464">Manganese</keyword>
<gene>
    <name evidence="9" type="ORF">RQM65_08620</name>
</gene>
<dbReference type="InterPro" id="IPR007865">
    <property type="entry name" value="Aminopep_P_N"/>
</dbReference>
<name>A0ABU3L4Q4_9FLAO</name>
<dbReference type="Pfam" id="PF00557">
    <property type="entry name" value="Peptidase_M24"/>
    <property type="match status" value="1"/>
</dbReference>
<evidence type="ECO:0000256" key="1">
    <source>
        <dbReference type="ARBA" id="ARBA00001424"/>
    </source>
</evidence>
<dbReference type="PANTHER" id="PTHR43226:SF4">
    <property type="entry name" value="XAA-PRO AMINOPEPTIDASE 3"/>
    <property type="match status" value="1"/>
</dbReference>
<organism evidence="9 10">
    <name type="scientific">Pricia mediterranea</name>
    <dbReference type="NCBI Taxonomy" id="3076079"/>
    <lineage>
        <taxon>Bacteria</taxon>
        <taxon>Pseudomonadati</taxon>
        <taxon>Bacteroidota</taxon>
        <taxon>Flavobacteriia</taxon>
        <taxon>Flavobacteriales</taxon>
        <taxon>Flavobacteriaceae</taxon>
        <taxon>Pricia</taxon>
    </lineage>
</organism>
<feature type="domain" description="Aminopeptidase P N-terminal" evidence="8">
    <location>
        <begin position="2"/>
        <end position="135"/>
    </location>
</feature>
<dbReference type="InterPro" id="IPR029149">
    <property type="entry name" value="Creatin/AminoP/Spt16_N"/>
</dbReference>
<dbReference type="PANTHER" id="PTHR43226">
    <property type="entry name" value="XAA-PRO AMINOPEPTIDASE 3"/>
    <property type="match status" value="1"/>
</dbReference>
<dbReference type="SMART" id="SM01011">
    <property type="entry name" value="AMP_N"/>
    <property type="match status" value="1"/>
</dbReference>
<reference evidence="9 10" key="1">
    <citation type="submission" date="2023-09" db="EMBL/GenBank/DDBJ databases">
        <title>Novel taxa isolated from Blanes Bay.</title>
        <authorList>
            <person name="Rey-Velasco X."/>
            <person name="Lucena T."/>
        </authorList>
    </citation>
    <scope>NUCLEOTIDE SEQUENCE [LARGE SCALE GENOMIC DNA]</scope>
    <source>
        <strain evidence="9 10">S334</strain>
    </source>
</reference>
<comment type="similarity">
    <text evidence="3">Belongs to the peptidase M24B family.</text>
</comment>
<evidence type="ECO:0000313" key="10">
    <source>
        <dbReference type="Proteomes" id="UP001250656"/>
    </source>
</evidence>
<sequence length="463" mass="51312">MFSSKTYLNRRMHLKRTLKTGLVLMPGNSESPMNYADNWYPFMQDSTFLYYTGINCVSDLWVLIDIDKDRDILFGDDATPEEMVWTGAAEPMVELAEKSGITMVRPLRELETYVTKRRQQGQKIHFLPPYRAALTLQLAELLGMRHSEIATSASVDLIKAVVAQREIKSDEELREIGKAVDTTVAMHTHAIKNSRPGRTELEIAGELQSIAIGAGGNIAFPIILTINGQYLHNHPTQNRLEKGDLVLCDCGAENTMGYTGDMTRTFPAGERFSDLQRNVYDIVLDAHNTAVSGLEPGVMFKDLHLLASTKLVEGLTQIGLMKGNADDAVAAGAHTLFFQCGLGHMMGLDIHDMENLGEQYVGYTPELTKSTEFGLQSLRLGKALQEGFVVTVEPGLYFNPFLIDAWRAEGRFDDFVNYDAVEKMKDFGGIRIEEDFAITASGSKLLGKALAKTPEAIEALKNS</sequence>
<proteinExistence type="inferred from homology"/>
<dbReference type="InterPro" id="IPR000994">
    <property type="entry name" value="Pept_M24"/>
</dbReference>
<keyword evidence="5" id="KW-0479">Metal-binding</keyword>
<dbReference type="EMBL" id="JAVTTP010000001">
    <property type="protein sequence ID" value="MDT7828724.1"/>
    <property type="molecule type" value="Genomic_DNA"/>
</dbReference>
<evidence type="ECO:0000259" key="8">
    <source>
        <dbReference type="SMART" id="SM01011"/>
    </source>
</evidence>
<comment type="cofactor">
    <cofactor evidence="2">
        <name>Mn(2+)</name>
        <dbReference type="ChEBI" id="CHEBI:29035"/>
    </cofactor>
</comment>
<keyword evidence="9" id="KW-0031">Aminopeptidase</keyword>
<dbReference type="RefSeq" id="WP_314014203.1">
    <property type="nucleotide sequence ID" value="NZ_JAVTTP010000001.1"/>
</dbReference>
<keyword evidence="6" id="KW-0378">Hydrolase</keyword>
<dbReference type="Gene3D" id="3.40.350.10">
    <property type="entry name" value="Creatinase/prolidase N-terminal domain"/>
    <property type="match status" value="1"/>
</dbReference>
<evidence type="ECO:0000256" key="7">
    <source>
        <dbReference type="ARBA" id="ARBA00023211"/>
    </source>
</evidence>
<keyword evidence="10" id="KW-1185">Reference proteome</keyword>
<accession>A0ABU3L4Q4</accession>
<dbReference type="Proteomes" id="UP001250656">
    <property type="component" value="Unassembled WGS sequence"/>
</dbReference>
<dbReference type="SUPFAM" id="SSF55920">
    <property type="entry name" value="Creatinase/aminopeptidase"/>
    <property type="match status" value="1"/>
</dbReference>
<keyword evidence="9" id="KW-0645">Protease</keyword>
<dbReference type="InterPro" id="IPR052433">
    <property type="entry name" value="X-Pro_dipept-like"/>
</dbReference>
<evidence type="ECO:0000256" key="2">
    <source>
        <dbReference type="ARBA" id="ARBA00001936"/>
    </source>
</evidence>
<evidence type="ECO:0000256" key="3">
    <source>
        <dbReference type="ARBA" id="ARBA00008766"/>
    </source>
</evidence>
<dbReference type="Gene3D" id="3.90.230.10">
    <property type="entry name" value="Creatinase/methionine aminopeptidase superfamily"/>
    <property type="match status" value="1"/>
</dbReference>
<comment type="catalytic activity">
    <reaction evidence="1">
        <text>Release of any N-terminal amino acid, including proline, that is linked to proline, even from a dipeptide or tripeptide.</text>
        <dbReference type="EC" id="3.4.11.9"/>
    </reaction>
</comment>
<dbReference type="SUPFAM" id="SSF53092">
    <property type="entry name" value="Creatinase/prolidase N-terminal domain"/>
    <property type="match status" value="1"/>
</dbReference>
<dbReference type="InterPro" id="IPR036005">
    <property type="entry name" value="Creatinase/aminopeptidase-like"/>
</dbReference>
<evidence type="ECO:0000256" key="4">
    <source>
        <dbReference type="ARBA" id="ARBA00012574"/>
    </source>
</evidence>
<dbReference type="Pfam" id="PF05195">
    <property type="entry name" value="AMP_N"/>
    <property type="match status" value="1"/>
</dbReference>
<protein>
    <recommendedName>
        <fullName evidence="4">Xaa-Pro aminopeptidase</fullName>
        <ecNumber evidence="4">3.4.11.9</ecNumber>
    </recommendedName>
</protein>
<dbReference type="EC" id="3.4.11.9" evidence="4"/>
<dbReference type="GO" id="GO:0004177">
    <property type="term" value="F:aminopeptidase activity"/>
    <property type="evidence" value="ECO:0007669"/>
    <property type="project" value="UniProtKB-KW"/>
</dbReference>
<comment type="caution">
    <text evidence="9">The sequence shown here is derived from an EMBL/GenBank/DDBJ whole genome shotgun (WGS) entry which is preliminary data.</text>
</comment>
<evidence type="ECO:0000313" key="9">
    <source>
        <dbReference type="EMBL" id="MDT7828724.1"/>
    </source>
</evidence>
<evidence type="ECO:0000256" key="6">
    <source>
        <dbReference type="ARBA" id="ARBA00022801"/>
    </source>
</evidence>